<sequence length="963" mass="109045">MYTHPALVKNQKKEFFSYYDFNPATFRKAPRAFGPLTRWWWPGNDVTDSELKREINMFAENGFAGVEVQPLFEGLNEKGNTDRLQKQLSWDTPSFYEHIRVVMQAARKAGMIVDMNAGSGWPIGGPQVTPDSSIMTLTYADTLVTGARQISIQIPRLKQAGFTINSKSPLQFYQTVSVDYAKLQGLVVAKVVKQENGQTFLDPNTVKNLTSKVTNNQLSWQVPEGNWKVISFWSMPDGELPKAIASRPMGFVADFFNAEKLRVRYNHLFGPANGLETYYGNPLRAIFNDSYEFMTDRHYADSFLSFFKQQRGYDMVPFFAPNIRKFYNNAYILPYTADLPFPFVYGDDDWRLRYDYDLTVSELLKTQFIQFSNQWLHQKGLLHRTQAYGARMDVIGNSGEADIPETEQLAGNNSEGFLKLIASGAHLNNKPIITQESFVFRGLAEMTTLQKIKLLADKSFAAGVNQIIYHGSPYKYQTGEFGKEGWNTFSSPFKPGNNFSSNFNESSPFWKDIKTINKYITRSQYLLQAGRPHADVLIYFPFIDFYPEQVSANPKEILVSGRFKGVEPEGSPGFPSAKESGKIDQTKQWFTDLWPLINKLEAAGITWDFVNDDALQKATLQQGEIVINNNKYSSLVLSNLPYMQMLTAENVNRLSKGKARLLIFGNAPTKQPSYLNFKENDAKTAQFIQVALSQPNTKQIKNEESLDGWIAQLPAVLRFSKPADFTRATERLMNDGSRIKFIWNESDHWQTISLMAGAGYEKPYWINAENGTITKNNGNSISYLLPPYGSIFLYTTQSSIPENMLSSEPPSFQHATDLLKLDTWDIKIGDTVLYHSGLFDWKNNRALQYRSGAGIYTSTFKLPLKTGKKYVLDLGAVCFTAEIMINGKPAGKRLWAPYQLDITSFLKTGNNKIEVRITPTSRNEFIGEAMKGNSKYAQYKGQEKTLMPAGLVGPVTIKLLNSR</sequence>
<dbReference type="Pfam" id="PF17132">
    <property type="entry name" value="Glyco_hydro_106"/>
    <property type="match status" value="2"/>
</dbReference>
<gene>
    <name evidence="1" type="ORF">GCM10022210_49180</name>
</gene>
<evidence type="ECO:0000313" key="2">
    <source>
        <dbReference type="Proteomes" id="UP001500742"/>
    </source>
</evidence>
<name>A0ABP7QYH8_9SPHI</name>
<dbReference type="PANTHER" id="PTHR36848:SF2">
    <property type="entry name" value="SECRETED PROTEIN"/>
    <property type="match status" value="1"/>
</dbReference>
<evidence type="ECO:0000313" key="1">
    <source>
        <dbReference type="EMBL" id="GAA3989930.1"/>
    </source>
</evidence>
<dbReference type="EMBL" id="BAAAZC010000031">
    <property type="protein sequence ID" value="GAA3989930.1"/>
    <property type="molecule type" value="Genomic_DNA"/>
</dbReference>
<reference evidence="2" key="1">
    <citation type="journal article" date="2019" name="Int. J. Syst. Evol. Microbiol.">
        <title>The Global Catalogue of Microorganisms (GCM) 10K type strain sequencing project: providing services to taxonomists for standard genome sequencing and annotation.</title>
        <authorList>
            <consortium name="The Broad Institute Genomics Platform"/>
            <consortium name="The Broad Institute Genome Sequencing Center for Infectious Disease"/>
            <person name="Wu L."/>
            <person name="Ma J."/>
        </authorList>
    </citation>
    <scope>NUCLEOTIDE SEQUENCE [LARGE SCALE GENOMIC DNA]</scope>
    <source>
        <strain evidence="2">JCM 16601</strain>
    </source>
</reference>
<organism evidence="1 2">
    <name type="scientific">Mucilaginibacter dorajii</name>
    <dbReference type="NCBI Taxonomy" id="692994"/>
    <lineage>
        <taxon>Bacteria</taxon>
        <taxon>Pseudomonadati</taxon>
        <taxon>Bacteroidota</taxon>
        <taxon>Sphingobacteriia</taxon>
        <taxon>Sphingobacteriales</taxon>
        <taxon>Sphingobacteriaceae</taxon>
        <taxon>Mucilaginibacter</taxon>
    </lineage>
</organism>
<dbReference type="SUPFAM" id="SSF49785">
    <property type="entry name" value="Galactose-binding domain-like"/>
    <property type="match status" value="1"/>
</dbReference>
<accession>A0ABP7QYH8</accession>
<dbReference type="Proteomes" id="UP001500742">
    <property type="component" value="Unassembled WGS sequence"/>
</dbReference>
<dbReference type="Gene3D" id="2.60.120.260">
    <property type="entry name" value="Galactose-binding domain-like"/>
    <property type="match status" value="1"/>
</dbReference>
<keyword evidence="2" id="KW-1185">Reference proteome</keyword>
<dbReference type="InterPro" id="IPR008979">
    <property type="entry name" value="Galactose-bd-like_sf"/>
</dbReference>
<proteinExistence type="predicted"/>
<dbReference type="PANTHER" id="PTHR36848">
    <property type="entry name" value="DNA-BINDING PROTEIN (PUTATIVE SECRETED PROTEIN)-RELATED"/>
    <property type="match status" value="1"/>
</dbReference>
<protein>
    <submittedName>
        <fullName evidence="1">Uncharacterized protein</fullName>
    </submittedName>
</protein>
<comment type="caution">
    <text evidence="1">The sequence shown here is derived from an EMBL/GenBank/DDBJ whole genome shotgun (WGS) entry which is preliminary data.</text>
</comment>
<dbReference type="InterPro" id="IPR053161">
    <property type="entry name" value="Ulvan_degrading_GH"/>
</dbReference>
<dbReference type="NCBIfam" id="NF045579">
    <property type="entry name" value="rhamnoside_JR"/>
    <property type="match status" value="1"/>
</dbReference>